<evidence type="ECO:0000313" key="11">
    <source>
        <dbReference type="Proteomes" id="UP000694240"/>
    </source>
</evidence>
<dbReference type="Pfam" id="PF08284">
    <property type="entry name" value="RVP_2"/>
    <property type="match status" value="1"/>
</dbReference>
<reference evidence="10 11" key="1">
    <citation type="submission" date="2020-12" db="EMBL/GenBank/DDBJ databases">
        <title>Concerted genomic and epigenomic changes stabilize Arabidopsis allopolyploids.</title>
        <authorList>
            <person name="Chen Z."/>
        </authorList>
    </citation>
    <scope>NUCLEOTIDE SEQUENCE [LARGE SCALE GENOMIC DNA]</scope>
    <source>
        <strain evidence="10">Allo738</strain>
        <tissue evidence="10">Leaf</tissue>
    </source>
</reference>
<dbReference type="FunFam" id="1.10.150.650:FF:000002">
    <property type="entry name" value="PHP domain-containing protein"/>
    <property type="match status" value="1"/>
</dbReference>
<evidence type="ECO:0000256" key="1">
    <source>
        <dbReference type="ARBA" id="ARBA00022679"/>
    </source>
</evidence>
<dbReference type="GO" id="GO:0003964">
    <property type="term" value="F:RNA-directed DNA polymerase activity"/>
    <property type="evidence" value="ECO:0007669"/>
    <property type="project" value="UniProtKB-KW"/>
</dbReference>
<evidence type="ECO:0000256" key="3">
    <source>
        <dbReference type="ARBA" id="ARBA00022722"/>
    </source>
</evidence>
<feature type="region of interest" description="Disordered" evidence="8">
    <location>
        <begin position="441"/>
        <end position="489"/>
    </location>
</feature>
<protein>
    <submittedName>
        <fullName evidence="10">PHP domain</fullName>
    </submittedName>
</protein>
<evidence type="ECO:0000256" key="4">
    <source>
        <dbReference type="ARBA" id="ARBA00022759"/>
    </source>
</evidence>
<keyword evidence="11" id="KW-1185">Reference proteome</keyword>
<dbReference type="PANTHER" id="PTHR37984:SF5">
    <property type="entry name" value="PROTEIN NYNRIN-LIKE"/>
    <property type="match status" value="1"/>
</dbReference>
<dbReference type="CDD" id="cd01647">
    <property type="entry name" value="RT_LTR"/>
    <property type="match status" value="1"/>
</dbReference>
<evidence type="ECO:0000256" key="8">
    <source>
        <dbReference type="SAM" id="MobiDB-lite"/>
    </source>
</evidence>
<dbReference type="InterPro" id="IPR050951">
    <property type="entry name" value="Retrovirus_Pol_polyprotein"/>
</dbReference>
<gene>
    <name evidence="10" type="ORF">ISN45_At02g007840</name>
</gene>
<evidence type="ECO:0000259" key="9">
    <source>
        <dbReference type="PROSITE" id="PS50994"/>
    </source>
</evidence>
<dbReference type="GO" id="GO:0016787">
    <property type="term" value="F:hydrolase activity"/>
    <property type="evidence" value="ECO:0007669"/>
    <property type="project" value="UniProtKB-KW"/>
</dbReference>
<dbReference type="CDD" id="cd09274">
    <property type="entry name" value="RNase_HI_RT_Ty3"/>
    <property type="match status" value="1"/>
</dbReference>
<organism evidence="10 11">
    <name type="scientific">Arabidopsis thaliana x Arabidopsis arenosa</name>
    <dbReference type="NCBI Taxonomy" id="1240361"/>
    <lineage>
        <taxon>Eukaryota</taxon>
        <taxon>Viridiplantae</taxon>
        <taxon>Streptophyta</taxon>
        <taxon>Embryophyta</taxon>
        <taxon>Tracheophyta</taxon>
        <taxon>Spermatophyta</taxon>
        <taxon>Magnoliopsida</taxon>
        <taxon>eudicotyledons</taxon>
        <taxon>Gunneridae</taxon>
        <taxon>Pentapetalae</taxon>
        <taxon>rosids</taxon>
        <taxon>malvids</taxon>
        <taxon>Brassicales</taxon>
        <taxon>Brassicaceae</taxon>
        <taxon>Camelineae</taxon>
        <taxon>Arabidopsis</taxon>
    </lineage>
</organism>
<keyword evidence="1" id="KW-0808">Transferase</keyword>
<dbReference type="GO" id="GO:0004519">
    <property type="term" value="F:endonuclease activity"/>
    <property type="evidence" value="ECO:0007669"/>
    <property type="project" value="UniProtKB-KW"/>
</dbReference>
<dbReference type="Proteomes" id="UP000694240">
    <property type="component" value="Chromosome 2"/>
</dbReference>
<dbReference type="InterPro" id="IPR041373">
    <property type="entry name" value="RT_RNaseH"/>
</dbReference>
<keyword evidence="7" id="KW-0175">Coiled coil</keyword>
<evidence type="ECO:0000313" key="10">
    <source>
        <dbReference type="EMBL" id="KAG7636160.1"/>
    </source>
</evidence>
<evidence type="ECO:0000256" key="2">
    <source>
        <dbReference type="ARBA" id="ARBA00022695"/>
    </source>
</evidence>
<keyword evidence="3" id="KW-0540">Nuclease</keyword>
<keyword evidence="4" id="KW-0255">Endonuclease</keyword>
<dbReference type="GO" id="GO:0015074">
    <property type="term" value="P:DNA integration"/>
    <property type="evidence" value="ECO:0007669"/>
    <property type="project" value="InterPro"/>
</dbReference>
<dbReference type="EMBL" id="JAEFBK010000002">
    <property type="protein sequence ID" value="KAG7636160.1"/>
    <property type="molecule type" value="Genomic_DNA"/>
</dbReference>
<sequence>MADDKKKRNKKKKRSTGNKRKMTTEQSEAFKSITDWLILGSSPSLSSSSDDFAVNINSGSLRCGEKVVFELHSHSNRSDGFLSPSKVVERAYNNGVKVLSLTDHDTMAGVPEAVEAGRRFGIKIIPGIEISTLFGLRDSGSEEPVHILAYYGTSGPALYDELEDFLVKIRDGRFVRGREMVLKLNKLKIPLKWEHVTRIAGKDVAPGRMHVARALLEAGYVENLRQAFTKYLHDGGPAYATGTEPMAEEAVKLICKTGGVAVLAHPWALKNHVGIIRRLKDAGLHGVEVYRSDGKLEVFSELADTYNLLKLGGSDYHGKGGRNESELGSVNLPVTALQDFLNVGRPIWCEAIKATMRAFLDQPSDSNLSNILRFDKARILKGNSAWSCGKELMDRCLAIWLTSDERNSNDFEALRLKLSFVPIMSNGTCVTVAQMVRGAGVRGRGRGRGRGQVLEGTGESDGHSVTVKQSVGSQPENDGRHSRRSLGSRGWFGGPAEAVVGAVTRCGTSAGSRRRQADMSWANFVAEFNAKYFPQEALDRMEYATKAALVETAAEIEEDLQKQVVAVSPAVQQKKTQQKLAPSKGAKPAQGQKRKWDHPSRAGQGGRAGCFSCANDSGSSTAGGAVGSVSAAGSAAKCAAVNTYCSGTTGLHYADPGEQFGAVKVAGGQFLTVLGRAKSVDIQIAGESTPTDLIISPIELYDVILEMDWLDHYRVHLDCHRGRVSLERPEGRWVYQGVRPTSGSLVISTVQAEKMIEKGCEAYLVTISMLGLSPSRSVPLNIELEPGTAPLSKAPYRMAPAEMVELKNQIEDLLGKGFIRPCTSPWGAPVLFVRKKDGSFRLCIDYRGSNRVTMKNKYPLPRIDELFDQTRYGHFELVMMPFSLTNAPATFMRLMNSVFQEFLDEFVIIFIDDILVYCKSPEEHEREMGFLGHIVSAEGVSMDPEKVEAIRDWPRPTNATEIRSFLGLAGYYRRFVKGFASMAQSMTKLTGKDVPFVWSPKCEEGFVSLKEMLTSIPVLAKPEHGEPYMVYTDASRVGLGCVLMQRGKFIAYASRQLRNNKGNYPTHDLEMAAVIFALKIWRSYLYGGKVQVFTDHKSLKYIFTQAELNLRQRRWMELVADYDLEIAYHPGKANVVANALSRKRVGAAPGQSVEALVSEIGVLWLCAMAREPLGLEAVDRADLLNRVRLAQEKDEGLIAASKAEGSEYQFAANGTILVHGKKTDGAAVLAKKYVSKIVKLHGVPVNIVSDRDSMFTSAFWRAFQAEMSTKVQISTAYHPQTNGQSKRTIQTLEDMLQITYQASIGMAPFEALYGRPCRTLLCWIQVGERSIYGADYVQETTERIQILKLNMKEAQDRQRSYADKRRRELELRLGIECISRWPCCECLYKDDEVLAKIPEDLQYNMTLEARPVRVLERRIKELRRKKIPLIKVMWDCDGVTEET</sequence>
<dbReference type="CDD" id="cd00303">
    <property type="entry name" value="retropepsin_like"/>
    <property type="match status" value="1"/>
</dbReference>
<dbReference type="PROSITE" id="PS50994">
    <property type="entry name" value="INTEGRASE"/>
    <property type="match status" value="1"/>
</dbReference>
<feature type="coiled-coil region" evidence="7">
    <location>
        <begin position="1337"/>
        <end position="1364"/>
    </location>
</feature>
<evidence type="ECO:0000256" key="7">
    <source>
        <dbReference type="SAM" id="Coils"/>
    </source>
</evidence>
<evidence type="ECO:0000256" key="5">
    <source>
        <dbReference type="ARBA" id="ARBA00022801"/>
    </source>
</evidence>
<evidence type="ECO:0000256" key="6">
    <source>
        <dbReference type="ARBA" id="ARBA00022918"/>
    </source>
</evidence>
<keyword evidence="5" id="KW-0378">Hydrolase</keyword>
<name>A0A8T2FNV8_9BRAS</name>
<dbReference type="FunFam" id="3.30.70.270:FF:000020">
    <property type="entry name" value="Transposon Tf2-6 polyprotein-like Protein"/>
    <property type="match status" value="1"/>
</dbReference>
<dbReference type="InterPro" id="IPR004013">
    <property type="entry name" value="PHP_dom"/>
</dbReference>
<dbReference type="Pfam" id="PF17917">
    <property type="entry name" value="RT_RNaseH"/>
    <property type="match status" value="1"/>
</dbReference>
<dbReference type="PANTHER" id="PTHR37984">
    <property type="entry name" value="PROTEIN CBG26694"/>
    <property type="match status" value="1"/>
</dbReference>
<dbReference type="InterPro" id="IPR003141">
    <property type="entry name" value="Pol/His_phosphatase_N"/>
</dbReference>
<proteinExistence type="predicted"/>
<dbReference type="SMART" id="SM00481">
    <property type="entry name" value="POLIIIAc"/>
    <property type="match status" value="1"/>
</dbReference>
<dbReference type="InterPro" id="IPR001584">
    <property type="entry name" value="Integrase_cat-core"/>
</dbReference>
<keyword evidence="2" id="KW-0548">Nucleotidyltransferase</keyword>
<dbReference type="Pfam" id="PF02811">
    <property type="entry name" value="PHP"/>
    <property type="match status" value="1"/>
</dbReference>
<feature type="domain" description="Integrase catalytic" evidence="9">
    <location>
        <begin position="1168"/>
        <end position="1313"/>
    </location>
</feature>
<feature type="region of interest" description="Disordered" evidence="8">
    <location>
        <begin position="1"/>
        <end position="26"/>
    </location>
</feature>
<feature type="compositionally biased region" description="Polar residues" evidence="8">
    <location>
        <begin position="466"/>
        <end position="476"/>
    </location>
</feature>
<feature type="region of interest" description="Disordered" evidence="8">
    <location>
        <begin position="572"/>
        <end position="603"/>
    </location>
</feature>
<keyword evidence="6" id="KW-0695">RNA-directed DNA polymerase</keyword>
<dbReference type="CDD" id="cd07438">
    <property type="entry name" value="PHP_HisPPase_AMP"/>
    <property type="match status" value="1"/>
</dbReference>
<dbReference type="Pfam" id="PF00078">
    <property type="entry name" value="RVT_1"/>
    <property type="match status" value="1"/>
</dbReference>
<accession>A0A8T2FNV8</accession>
<comment type="caution">
    <text evidence="10">The sequence shown here is derived from an EMBL/GenBank/DDBJ whole genome shotgun (WGS) entry which is preliminary data.</text>
</comment>
<feature type="compositionally biased region" description="Basic residues" evidence="8">
    <location>
        <begin position="7"/>
        <end position="21"/>
    </location>
</feature>
<dbReference type="InterPro" id="IPR000477">
    <property type="entry name" value="RT_dom"/>
</dbReference>